<reference evidence="6 7" key="1">
    <citation type="submission" date="2015-11" db="EMBL/GenBank/DDBJ databases">
        <title>Genomic analysis of 38 Legionella species identifies large and diverse effector repertoires.</title>
        <authorList>
            <person name="Burstein D."/>
            <person name="Amaro F."/>
            <person name="Zusman T."/>
            <person name="Lifshitz Z."/>
            <person name="Cohen O."/>
            <person name="Gilbert J.A."/>
            <person name="Pupko T."/>
            <person name="Shuman H.A."/>
            <person name="Segal G."/>
        </authorList>
    </citation>
    <scope>NUCLEOTIDE SEQUENCE [LARGE SCALE GENOMIC DNA]</scope>
    <source>
        <strain evidence="6 7">CDC#1442-AUS-E</strain>
    </source>
</reference>
<dbReference type="InterPro" id="IPR014710">
    <property type="entry name" value="RmlC-like_jellyroll"/>
</dbReference>
<dbReference type="OrthoDB" id="9780903at2"/>
<gene>
    <name evidence="6" type="ORF">Lqui_0789</name>
</gene>
<dbReference type="GO" id="GO:0046872">
    <property type="term" value="F:metal ion binding"/>
    <property type="evidence" value="ECO:0007669"/>
    <property type="project" value="UniProtKB-KW"/>
</dbReference>
<dbReference type="CDD" id="cd02247">
    <property type="entry name" value="cupin_pirin_C"/>
    <property type="match status" value="1"/>
</dbReference>
<evidence type="ECO:0000259" key="5">
    <source>
        <dbReference type="Pfam" id="PF05726"/>
    </source>
</evidence>
<feature type="domain" description="Pirin C-terminal" evidence="5">
    <location>
        <begin position="176"/>
        <end position="275"/>
    </location>
</feature>
<evidence type="ECO:0000313" key="6">
    <source>
        <dbReference type="EMBL" id="KTD51945.1"/>
    </source>
</evidence>
<dbReference type="STRING" id="45073.Lqui_0789"/>
<dbReference type="PATRIC" id="fig|45073.5.peg.834"/>
<feature type="binding site" evidence="2">
    <location>
        <position position="59"/>
    </location>
    <ligand>
        <name>Fe cation</name>
        <dbReference type="ChEBI" id="CHEBI:24875"/>
    </ligand>
</feature>
<dbReference type="InterPro" id="IPR011051">
    <property type="entry name" value="RmlC_Cupin_sf"/>
</dbReference>
<dbReference type="PANTHER" id="PTHR13903:SF8">
    <property type="entry name" value="PIRIN"/>
    <property type="match status" value="1"/>
</dbReference>
<dbReference type="SUPFAM" id="SSF51182">
    <property type="entry name" value="RmlC-like cupins"/>
    <property type="match status" value="1"/>
</dbReference>
<keyword evidence="2" id="KW-0408">Iron</keyword>
<feature type="binding site" evidence="2">
    <location>
        <position position="61"/>
    </location>
    <ligand>
        <name>Fe cation</name>
        <dbReference type="ChEBI" id="CHEBI:24875"/>
    </ligand>
</feature>
<comment type="caution">
    <text evidence="6">The sequence shown here is derived from an EMBL/GenBank/DDBJ whole genome shotgun (WGS) entry which is preliminary data.</text>
</comment>
<evidence type="ECO:0000256" key="1">
    <source>
        <dbReference type="ARBA" id="ARBA00008416"/>
    </source>
</evidence>
<dbReference type="PIRSF" id="PIRSF006232">
    <property type="entry name" value="Pirin"/>
    <property type="match status" value="1"/>
</dbReference>
<name>A0A0W0Y4S1_9GAMM</name>
<comment type="cofactor">
    <cofactor evidence="2">
        <name>Fe cation</name>
        <dbReference type="ChEBI" id="CHEBI:24875"/>
    </cofactor>
    <text evidence="2">Binds 1 Fe cation per subunit.</text>
</comment>
<dbReference type="CDD" id="cd02909">
    <property type="entry name" value="cupin_pirin_N"/>
    <property type="match status" value="1"/>
</dbReference>
<dbReference type="EMBL" id="LNYS01000006">
    <property type="protein sequence ID" value="KTD51945.1"/>
    <property type="molecule type" value="Genomic_DNA"/>
</dbReference>
<dbReference type="Gene3D" id="2.60.120.10">
    <property type="entry name" value="Jelly Rolls"/>
    <property type="match status" value="2"/>
</dbReference>
<comment type="similarity">
    <text evidence="1 3">Belongs to the pirin family.</text>
</comment>
<dbReference type="PANTHER" id="PTHR13903">
    <property type="entry name" value="PIRIN-RELATED"/>
    <property type="match status" value="1"/>
</dbReference>
<dbReference type="Pfam" id="PF02678">
    <property type="entry name" value="Pirin"/>
    <property type="match status" value="1"/>
</dbReference>
<evidence type="ECO:0000259" key="4">
    <source>
        <dbReference type="Pfam" id="PF02678"/>
    </source>
</evidence>
<dbReference type="Proteomes" id="UP000054618">
    <property type="component" value="Unassembled WGS sequence"/>
</dbReference>
<proteinExistence type="inferred from homology"/>
<dbReference type="InterPro" id="IPR003829">
    <property type="entry name" value="Pirin_N_dom"/>
</dbReference>
<feature type="binding site" evidence="2">
    <location>
        <position position="105"/>
    </location>
    <ligand>
        <name>Fe cation</name>
        <dbReference type="ChEBI" id="CHEBI:24875"/>
    </ligand>
</feature>
<evidence type="ECO:0000313" key="7">
    <source>
        <dbReference type="Proteomes" id="UP000054618"/>
    </source>
</evidence>
<feature type="binding site" evidence="2">
    <location>
        <position position="103"/>
    </location>
    <ligand>
        <name>Fe cation</name>
        <dbReference type="ChEBI" id="CHEBI:24875"/>
    </ligand>
</feature>
<evidence type="ECO:0000256" key="2">
    <source>
        <dbReference type="PIRSR" id="PIRSR006232-1"/>
    </source>
</evidence>
<organism evidence="6 7">
    <name type="scientific">Legionella quinlivanii</name>
    <dbReference type="NCBI Taxonomy" id="45073"/>
    <lineage>
        <taxon>Bacteria</taxon>
        <taxon>Pseudomonadati</taxon>
        <taxon>Pseudomonadota</taxon>
        <taxon>Gammaproteobacteria</taxon>
        <taxon>Legionellales</taxon>
        <taxon>Legionellaceae</taxon>
        <taxon>Legionella</taxon>
    </lineage>
</organism>
<dbReference type="InterPro" id="IPR008778">
    <property type="entry name" value="Pirin_C_dom"/>
</dbReference>
<accession>A0A0W0Y4S1</accession>
<dbReference type="Pfam" id="PF05726">
    <property type="entry name" value="Pirin_C"/>
    <property type="match status" value="1"/>
</dbReference>
<dbReference type="InterPro" id="IPR012093">
    <property type="entry name" value="Pirin"/>
</dbReference>
<keyword evidence="2" id="KW-0479">Metal-binding</keyword>
<keyword evidence="7" id="KW-1185">Reference proteome</keyword>
<evidence type="ECO:0000256" key="3">
    <source>
        <dbReference type="RuleBase" id="RU003457"/>
    </source>
</evidence>
<dbReference type="RefSeq" id="WP_058506886.1">
    <property type="nucleotide sequence ID" value="NZ_CAAAIK010000015.1"/>
</dbReference>
<sequence length="275" mass="30770">MSQRKVAKLLTGHLVREGGGVKLQRYIGMERDNPYEPMLLFDFFDSGNPLDYIAGFPSHPHRGFETITYLLEGRIEHQDNHGHKGVIGPGDVQWMTAGRGIIHSEMPKESSRLTGLQLWLNLPADKKMIQPAYQEFTAEQLAYEALPNGGELKLIAGEREAASSPVKGIATDPLFFDIKLPPESEFLQKVAESHQCLVFVLKGELLIDSQRIASKEMAILSSGDEVHLETSTEACHCILIAARKLNEPIARLGPFVMNTQEEIFQAVEDFRNNQF</sequence>
<dbReference type="AlphaFoldDB" id="A0A0W0Y4S1"/>
<feature type="domain" description="Pirin N-terminal" evidence="4">
    <location>
        <begin position="23"/>
        <end position="120"/>
    </location>
</feature>
<protein>
    <submittedName>
        <fullName evidence="6">Pirin-like protein</fullName>
    </submittedName>
</protein>